<evidence type="ECO:0000256" key="4">
    <source>
        <dbReference type="SAM" id="MobiDB-lite"/>
    </source>
</evidence>
<feature type="compositionally biased region" description="Polar residues" evidence="4">
    <location>
        <begin position="412"/>
        <end position="421"/>
    </location>
</feature>
<keyword evidence="8" id="KW-1185">Reference proteome</keyword>
<evidence type="ECO:0000313" key="7">
    <source>
        <dbReference type="EMBL" id="UOM52584.1"/>
    </source>
</evidence>
<dbReference type="RefSeq" id="WP_244775017.1">
    <property type="nucleotide sequence ID" value="NZ_CP094929.1"/>
</dbReference>
<comment type="similarity">
    <text evidence="3">Belongs to the tRNA nucleotidyltransferase/poly(A) polymerase family.</text>
</comment>
<dbReference type="Gene3D" id="1.10.3090.10">
    <property type="entry name" value="cca-adding enzyme, domain 2"/>
    <property type="match status" value="1"/>
</dbReference>
<dbReference type="SUPFAM" id="SSF81891">
    <property type="entry name" value="Poly A polymerase C-terminal region-like"/>
    <property type="match status" value="1"/>
</dbReference>
<dbReference type="InterPro" id="IPR052191">
    <property type="entry name" value="tRNA_ntf/polyA_polymerase_I"/>
</dbReference>
<dbReference type="InterPro" id="IPR002646">
    <property type="entry name" value="PolA_pol_head_dom"/>
</dbReference>
<dbReference type="PANTHER" id="PTHR43051">
    <property type="entry name" value="POLYNUCLEOTIDE ADENYLYLTRANSFERASE FAMILY PROTEIN"/>
    <property type="match status" value="1"/>
</dbReference>
<keyword evidence="1 3" id="KW-0808">Transferase</keyword>
<feature type="compositionally biased region" description="Basic residues" evidence="4">
    <location>
        <begin position="384"/>
        <end position="394"/>
    </location>
</feature>
<dbReference type="Proteomes" id="UP000829708">
    <property type="component" value="Chromosome"/>
</dbReference>
<dbReference type="Pfam" id="PF12627">
    <property type="entry name" value="PolyA_pol_RNAbd"/>
    <property type="match status" value="1"/>
</dbReference>
<dbReference type="SUPFAM" id="SSF81301">
    <property type="entry name" value="Nucleotidyltransferase"/>
    <property type="match status" value="1"/>
</dbReference>
<organism evidence="7 8">
    <name type="scientific">Sphaerochaeta associata</name>
    <dbReference type="NCBI Taxonomy" id="1129264"/>
    <lineage>
        <taxon>Bacteria</taxon>
        <taxon>Pseudomonadati</taxon>
        <taxon>Spirochaetota</taxon>
        <taxon>Spirochaetia</taxon>
        <taxon>Spirochaetales</taxon>
        <taxon>Sphaerochaetaceae</taxon>
        <taxon>Sphaerochaeta</taxon>
    </lineage>
</organism>
<feature type="compositionally biased region" description="Low complexity" evidence="4">
    <location>
        <begin position="356"/>
        <end position="371"/>
    </location>
</feature>
<evidence type="ECO:0000256" key="1">
    <source>
        <dbReference type="ARBA" id="ARBA00022679"/>
    </source>
</evidence>
<evidence type="ECO:0000313" key="8">
    <source>
        <dbReference type="Proteomes" id="UP000829708"/>
    </source>
</evidence>
<dbReference type="Pfam" id="PF01743">
    <property type="entry name" value="PolyA_pol"/>
    <property type="match status" value="1"/>
</dbReference>
<dbReference type="InterPro" id="IPR032828">
    <property type="entry name" value="PolyA_RNA-bd"/>
</dbReference>
<sequence>MLIRYKQDELGKTLPVANIYTQPEHKIQASLLDKDALWAIKKLQASGAEAYLVGGAVRDMMLGTTPKDFDIATSASPRQIQRMFWNARIIGKRFKLVHLVFKDKVLEVSTFRSGEEALDGNNNVFGSIDQDAKRRDFSINSFYYDPTSGQLLDFNHAMEDFKKKRISSIIDLDESFKEDPVRMIRAIKYSVSTGFTLRWSIKMAIRKYSNELSRVSTSRLTEEVNKILASGHSCDIFNELKRYKLLVFMLPAFSIYSSYPQVQSSLKEMDKQVMLAKQGKGAEVQLADMIKALVDPLIVFTDEQLTIDQRFKETFRQIKVLISPMTPSNYDIELASERLLCERGFKTPRNCVRVQRPANRIPGRRPAAAAQRKPRGEVSAEGAKKRRTRKRGPKKSPMAIAGAQAHSELPAAQTSAEVHDL</sequence>
<dbReference type="PANTHER" id="PTHR43051:SF1">
    <property type="entry name" value="POLYNUCLEOTIDE ADENYLYLTRANSFERASE FAMILY PROTEIN"/>
    <property type="match status" value="1"/>
</dbReference>
<dbReference type="Gene3D" id="3.30.460.10">
    <property type="entry name" value="Beta Polymerase, domain 2"/>
    <property type="match status" value="1"/>
</dbReference>
<reference evidence="8" key="1">
    <citation type="journal article" date="2024" name="J Bioinform Genom">
        <title>Complete genome sequence of the type strain bacterium Sphaerochaeta associata GLS2t (VKM B-2742)t.</title>
        <authorList>
            <person name="Troshina O.Y."/>
            <person name="Tepeeva A.N."/>
            <person name="Arzamasceva V.O."/>
            <person name="Whitman W.B."/>
            <person name="Varghese N."/>
            <person name="Shapiro N."/>
            <person name="Woyke T."/>
            <person name="Kripides N.C."/>
            <person name="Vasilenko O.V."/>
        </authorList>
    </citation>
    <scope>NUCLEOTIDE SEQUENCE [LARGE SCALE GENOMIC DNA]</scope>
    <source>
        <strain evidence="8">GLS2T</strain>
    </source>
</reference>
<dbReference type="CDD" id="cd05398">
    <property type="entry name" value="NT_ClassII-CCAase"/>
    <property type="match status" value="1"/>
</dbReference>
<evidence type="ECO:0000256" key="3">
    <source>
        <dbReference type="RuleBase" id="RU003953"/>
    </source>
</evidence>
<gene>
    <name evidence="7" type="ORF">MUG09_07420</name>
</gene>
<evidence type="ECO:0000259" key="6">
    <source>
        <dbReference type="Pfam" id="PF12627"/>
    </source>
</evidence>
<accession>A0ABY4DHM2</accession>
<evidence type="ECO:0000256" key="2">
    <source>
        <dbReference type="ARBA" id="ARBA00022741"/>
    </source>
</evidence>
<feature type="domain" description="Poly A polymerase head" evidence="5">
    <location>
        <begin position="50"/>
        <end position="166"/>
    </location>
</feature>
<proteinExistence type="inferred from homology"/>
<dbReference type="InterPro" id="IPR043519">
    <property type="entry name" value="NT_sf"/>
</dbReference>
<feature type="domain" description="tRNA nucleotidyltransferase/poly(A) polymerase RNA and SrmB- binding" evidence="6">
    <location>
        <begin position="194"/>
        <end position="253"/>
    </location>
</feature>
<dbReference type="EMBL" id="CP094929">
    <property type="protein sequence ID" value="UOM52584.1"/>
    <property type="molecule type" value="Genomic_DNA"/>
</dbReference>
<keyword evidence="3" id="KW-0694">RNA-binding</keyword>
<protein>
    <submittedName>
        <fullName evidence="7">Poly(A) polymerase</fullName>
    </submittedName>
</protein>
<feature type="region of interest" description="Disordered" evidence="4">
    <location>
        <begin position="356"/>
        <end position="421"/>
    </location>
</feature>
<evidence type="ECO:0000259" key="5">
    <source>
        <dbReference type="Pfam" id="PF01743"/>
    </source>
</evidence>
<name>A0ABY4DHM2_9SPIR</name>
<keyword evidence="2" id="KW-0547">Nucleotide-binding</keyword>